<dbReference type="EMBL" id="CP002049">
    <property type="protein sequence ID" value="ADI13205.1"/>
    <property type="molecule type" value="Genomic_DNA"/>
</dbReference>
<dbReference type="MEROPS" id="T05.002"/>
<dbReference type="GO" id="GO:0006592">
    <property type="term" value="P:ornithine biosynthetic process"/>
    <property type="evidence" value="ECO:0007669"/>
    <property type="project" value="TreeGrafter"/>
</dbReference>
<keyword evidence="7 8" id="KW-0012">Acyltransferase</keyword>
<comment type="function">
    <text evidence="8">Catalyzes two activities which are involved in the cyclic version of arginine biosynthesis: the synthesis of N-acetylglutamate from glutamate and acetyl-CoA as the acetyl donor, and of ornithine by transacetylation between N(2)-acetylornithine and glutamate.</text>
</comment>
<organism evidence="9 10">
    <name type="scientific">Truepera radiovictrix (strain DSM 17093 / CIP 108686 / LMG 22925 / RQ-24)</name>
    <dbReference type="NCBI Taxonomy" id="649638"/>
    <lineage>
        <taxon>Bacteria</taxon>
        <taxon>Thermotogati</taxon>
        <taxon>Deinococcota</taxon>
        <taxon>Deinococci</taxon>
        <taxon>Trueperales</taxon>
        <taxon>Trueperaceae</taxon>
        <taxon>Truepera</taxon>
    </lineage>
</organism>
<keyword evidence="8" id="KW-0055">Arginine biosynthesis</keyword>
<evidence type="ECO:0000313" key="10">
    <source>
        <dbReference type="Proteomes" id="UP000000379"/>
    </source>
</evidence>
<evidence type="ECO:0000256" key="1">
    <source>
        <dbReference type="ARBA" id="ARBA00004496"/>
    </source>
</evidence>
<proteinExistence type="inferred from homology"/>
<dbReference type="InterPro" id="IPR002813">
    <property type="entry name" value="Arg_biosynth_ArgJ"/>
</dbReference>
<dbReference type="Proteomes" id="UP000000379">
    <property type="component" value="Chromosome"/>
</dbReference>
<dbReference type="InterPro" id="IPR016117">
    <property type="entry name" value="ArgJ-like_dom_sf"/>
</dbReference>
<evidence type="ECO:0000256" key="6">
    <source>
        <dbReference type="ARBA" id="ARBA00022813"/>
    </source>
</evidence>
<feature type="binding site" evidence="8">
    <location>
        <position position="385"/>
    </location>
    <ligand>
        <name>substrate</name>
    </ligand>
</feature>
<dbReference type="STRING" id="649638.Trad_0062"/>
<dbReference type="HOGENOM" id="CLU_027172_1_0_0"/>
<keyword evidence="5 8" id="KW-0808">Transferase</keyword>
<comment type="catalytic activity">
    <reaction evidence="8">
        <text>N(2)-acetyl-L-ornithine + L-glutamate = N-acetyl-L-glutamate + L-ornithine</text>
        <dbReference type="Rhea" id="RHEA:15349"/>
        <dbReference type="ChEBI" id="CHEBI:29985"/>
        <dbReference type="ChEBI" id="CHEBI:44337"/>
        <dbReference type="ChEBI" id="CHEBI:46911"/>
        <dbReference type="ChEBI" id="CHEBI:57805"/>
        <dbReference type="EC" id="2.3.1.35"/>
    </reaction>
</comment>
<dbReference type="GO" id="GO:0004042">
    <property type="term" value="F:L-glutamate N-acetyltransferase activity"/>
    <property type="evidence" value="ECO:0007669"/>
    <property type="project" value="UniProtKB-UniRule"/>
</dbReference>
<dbReference type="RefSeq" id="WP_013176585.1">
    <property type="nucleotide sequence ID" value="NC_014221.1"/>
</dbReference>
<dbReference type="Gene3D" id="3.60.70.12">
    <property type="entry name" value="L-amino peptidase D-ALA esterase/amidase"/>
    <property type="match status" value="1"/>
</dbReference>
<accession>D7CX81</accession>
<dbReference type="AlphaFoldDB" id="D7CX81"/>
<comment type="subcellular location">
    <subcellularLocation>
        <location evidence="1 8">Cytoplasm</location>
    </subcellularLocation>
</comment>
<evidence type="ECO:0000256" key="3">
    <source>
        <dbReference type="ARBA" id="ARBA00011475"/>
    </source>
</evidence>
<feature type="active site" description="Nucleophile" evidence="8">
    <location>
        <position position="181"/>
    </location>
</feature>
<comment type="pathway">
    <text evidence="8">Amino-acid biosynthesis; L-arginine biosynthesis; N(2)-acetyl-L-ornithine from L-glutamate: step 1/4.</text>
</comment>
<dbReference type="eggNOG" id="COG1364">
    <property type="taxonomic scope" value="Bacteria"/>
</dbReference>
<dbReference type="GO" id="GO:0004358">
    <property type="term" value="F:L-glutamate N-acetyltransferase activity, acting on acetyl-L-ornithine as donor"/>
    <property type="evidence" value="ECO:0007669"/>
    <property type="project" value="UniProtKB-UniRule"/>
</dbReference>
<feature type="binding site" evidence="8">
    <location>
        <position position="181"/>
    </location>
    <ligand>
        <name>substrate</name>
    </ligand>
</feature>
<feature type="binding site" evidence="8">
    <location>
        <position position="170"/>
    </location>
    <ligand>
        <name>substrate</name>
    </ligand>
</feature>
<dbReference type="FunFam" id="3.10.20.340:FF:000003">
    <property type="entry name" value="Arginine biosynthesis bifunctional protein ArgJ"/>
    <property type="match status" value="1"/>
</dbReference>
<evidence type="ECO:0000256" key="8">
    <source>
        <dbReference type="HAMAP-Rule" id="MF_01106"/>
    </source>
</evidence>
<sequence length="385" mass="39246">MNATLKLPRGFRTAALAAGIKASGRPDCALIAADAPLRWALAATTNTLQAACVVRNRALFTGERAVRAVAINSGNANCATGEAGARANGAFAAAAAAALGVAPDEVLTASTGVIGEPLPVDKLTAALPRLAAALTDDAAGLAQAILTTDLVPKVAEARLEGGARIVGVAKGSGMIHPNMATMFAFVMTDADLPQGALRALWPEVVAQSFNQISVDGDTSPNDMAFLLANPRVAVREAAFAEALRRVARELAKRIARDGEGATKLLCVRVTGASSDAEARRAARAVVVSPLVKAAAHGCDPNWGRVLSAVGASGVPLALPRLSLRVQGVSVYAGAPAPFDAAAVSRKMDAEELVLELDLAAGSGTGEAWGCDLSAEYVTINADYHT</sequence>
<name>D7CX81_TRURR</name>
<keyword evidence="4 8" id="KW-0963">Cytoplasm</keyword>
<dbReference type="EC" id="2.3.1.1" evidence="8"/>
<keyword evidence="6 8" id="KW-0068">Autocatalytic cleavage</keyword>
<evidence type="ECO:0000313" key="9">
    <source>
        <dbReference type="EMBL" id="ADI13205.1"/>
    </source>
</evidence>
<dbReference type="SUPFAM" id="SSF56266">
    <property type="entry name" value="DmpA/ArgJ-like"/>
    <property type="match status" value="1"/>
</dbReference>
<dbReference type="KEGG" id="tra:Trad_0062"/>
<dbReference type="GO" id="GO:0005737">
    <property type="term" value="C:cytoplasm"/>
    <property type="evidence" value="ECO:0007669"/>
    <property type="project" value="UniProtKB-SubCell"/>
</dbReference>
<dbReference type="UniPathway" id="UPA00068">
    <property type="reaction ID" value="UER00106"/>
</dbReference>
<reference evidence="9 10" key="2">
    <citation type="journal article" date="2011" name="Stand. Genomic Sci.">
        <title>Complete genome sequence of Truepera radiovictrix type strain (RQ-24).</title>
        <authorList>
            <person name="Ivanova N."/>
            <person name="Rohde C."/>
            <person name="Munk C."/>
            <person name="Nolan M."/>
            <person name="Lucas S."/>
            <person name="Del Rio T.G."/>
            <person name="Tice H."/>
            <person name="Deshpande S."/>
            <person name="Cheng J.F."/>
            <person name="Tapia R."/>
            <person name="Han C."/>
            <person name="Goodwin L."/>
            <person name="Pitluck S."/>
            <person name="Liolios K."/>
            <person name="Mavromatis K."/>
            <person name="Mikhailova N."/>
            <person name="Pati A."/>
            <person name="Chen A."/>
            <person name="Palaniappan K."/>
            <person name="Land M."/>
            <person name="Hauser L."/>
            <person name="Chang Y.J."/>
            <person name="Jeffries C.D."/>
            <person name="Brambilla E."/>
            <person name="Rohde M."/>
            <person name="Goker M."/>
            <person name="Tindall B.J."/>
            <person name="Woyke T."/>
            <person name="Bristow J."/>
            <person name="Eisen J.A."/>
            <person name="Markowitz V."/>
            <person name="Hugenholtz P."/>
            <person name="Kyrpides N.C."/>
            <person name="Klenk H.P."/>
            <person name="Lapidus A."/>
        </authorList>
    </citation>
    <scope>NUCLEOTIDE SEQUENCE [LARGE SCALE GENOMIC DNA]</scope>
    <source>
        <strain evidence="10">DSM 17093 / CIP 108686 / LMG 22925 / RQ-24</strain>
    </source>
</reference>
<dbReference type="InterPro" id="IPR042195">
    <property type="entry name" value="ArgJ_beta_C"/>
</dbReference>
<gene>
    <name evidence="8" type="primary">argJ</name>
    <name evidence="9" type="ordered locus">Trad_0062</name>
</gene>
<keyword evidence="8" id="KW-0028">Amino-acid biosynthesis</keyword>
<comment type="similarity">
    <text evidence="2 8">Belongs to the ArgJ family.</text>
</comment>
<dbReference type="OrthoDB" id="9804242at2"/>
<comment type="pathway">
    <text evidence="8">Amino-acid biosynthesis; L-arginine biosynthesis; L-ornithine and N-acetyl-L-glutamate from L-glutamate and N(2)-acetyl-L-ornithine (cyclic): step 1/1.</text>
</comment>
<evidence type="ECO:0000256" key="7">
    <source>
        <dbReference type="ARBA" id="ARBA00023315"/>
    </source>
</evidence>
<feature type="site" description="Cleavage; by autolysis" evidence="8">
    <location>
        <begin position="180"/>
        <end position="181"/>
    </location>
</feature>
<keyword evidence="10" id="KW-1185">Reference proteome</keyword>
<dbReference type="HAMAP" id="MF_01106">
    <property type="entry name" value="ArgJ"/>
    <property type="match status" value="1"/>
</dbReference>
<evidence type="ECO:0000256" key="5">
    <source>
        <dbReference type="ARBA" id="ARBA00022679"/>
    </source>
</evidence>
<feature type="binding site" evidence="8">
    <location>
        <position position="147"/>
    </location>
    <ligand>
        <name>substrate</name>
    </ligand>
</feature>
<dbReference type="NCBIfam" id="NF003802">
    <property type="entry name" value="PRK05388.1"/>
    <property type="match status" value="1"/>
</dbReference>
<feature type="chain" id="PRO_5023369953" description="Arginine biosynthesis bifunctional protein ArgJ alpha chain" evidence="8">
    <location>
        <begin position="1"/>
        <end position="180"/>
    </location>
</feature>
<protein>
    <recommendedName>
        <fullName evidence="8">Arginine biosynthesis bifunctional protein ArgJ</fullName>
    </recommendedName>
    <domain>
        <recommendedName>
            <fullName evidence="8">Glutamate N-acetyltransferase</fullName>
            <ecNumber evidence="8">2.3.1.35</ecNumber>
        </recommendedName>
        <alternativeName>
            <fullName evidence="8">Ornithine acetyltransferase</fullName>
            <shortName evidence="8">OATase</shortName>
        </alternativeName>
        <alternativeName>
            <fullName evidence="8">Ornithine transacetylase</fullName>
        </alternativeName>
    </domain>
    <domain>
        <recommendedName>
            <fullName evidence="8">Amino-acid acetyltransferase</fullName>
            <ecNumber evidence="8">2.3.1.1</ecNumber>
        </recommendedName>
        <alternativeName>
            <fullName evidence="8">N-acetylglutamate synthase</fullName>
            <shortName evidence="8">AGSase</shortName>
        </alternativeName>
    </domain>
    <component>
        <recommendedName>
            <fullName evidence="8">Arginine biosynthesis bifunctional protein ArgJ alpha chain</fullName>
        </recommendedName>
    </component>
    <component>
        <recommendedName>
            <fullName evidence="8">Arginine biosynthesis bifunctional protein ArgJ beta chain</fullName>
        </recommendedName>
    </component>
</protein>
<feature type="binding site" evidence="8">
    <location>
        <position position="380"/>
    </location>
    <ligand>
        <name>substrate</name>
    </ligand>
</feature>
<reference evidence="10" key="1">
    <citation type="submission" date="2010-05" db="EMBL/GenBank/DDBJ databases">
        <title>The complete genome of Truepera radiovictris DSM 17093.</title>
        <authorList>
            <consortium name="US DOE Joint Genome Institute (JGI-PGF)"/>
            <person name="Lucas S."/>
            <person name="Copeland A."/>
            <person name="Lapidus A."/>
            <person name="Glavina del Rio T."/>
            <person name="Dalin E."/>
            <person name="Tice H."/>
            <person name="Bruce D."/>
            <person name="Goodwin L."/>
            <person name="Pitluck S."/>
            <person name="Kyrpides N."/>
            <person name="Mavromatis K."/>
            <person name="Ovchinnikova G."/>
            <person name="Munk A.C."/>
            <person name="Detter J.C."/>
            <person name="Han C."/>
            <person name="Tapia R."/>
            <person name="Land M."/>
            <person name="Hauser L."/>
            <person name="Markowitz V."/>
            <person name="Cheng J.-F."/>
            <person name="Hugenholtz P."/>
            <person name="Woyke T."/>
            <person name="Wu D."/>
            <person name="Tindall B."/>
            <person name="Pomrenke H.G."/>
            <person name="Brambilla E."/>
            <person name="Klenk H.-P."/>
            <person name="Eisen J.A."/>
        </authorList>
    </citation>
    <scope>NUCLEOTIDE SEQUENCE [LARGE SCALE GENOMIC DNA]</scope>
    <source>
        <strain evidence="10">DSM 17093 / CIP 108686 / LMG 22925 / RQ-24</strain>
    </source>
</reference>
<dbReference type="PANTHER" id="PTHR23100">
    <property type="entry name" value="ARGININE BIOSYNTHESIS BIFUNCTIONAL PROTEIN ARGJ"/>
    <property type="match status" value="1"/>
</dbReference>
<comment type="subunit">
    <text evidence="3 8">Heterotetramer of two alpha and two beta chains.</text>
</comment>
<evidence type="ECO:0000256" key="2">
    <source>
        <dbReference type="ARBA" id="ARBA00006774"/>
    </source>
</evidence>
<dbReference type="CDD" id="cd02152">
    <property type="entry name" value="OAT"/>
    <property type="match status" value="1"/>
</dbReference>
<feature type="site" description="Involved in the stabilization of negative charge on the oxyanion by the formation of the oxyanion hole" evidence="8">
    <location>
        <position position="112"/>
    </location>
</feature>
<comment type="catalytic activity">
    <reaction evidence="8">
        <text>L-glutamate + acetyl-CoA = N-acetyl-L-glutamate + CoA + H(+)</text>
        <dbReference type="Rhea" id="RHEA:24292"/>
        <dbReference type="ChEBI" id="CHEBI:15378"/>
        <dbReference type="ChEBI" id="CHEBI:29985"/>
        <dbReference type="ChEBI" id="CHEBI:44337"/>
        <dbReference type="ChEBI" id="CHEBI:57287"/>
        <dbReference type="ChEBI" id="CHEBI:57288"/>
        <dbReference type="EC" id="2.3.1.1"/>
    </reaction>
</comment>
<keyword evidence="8" id="KW-0511">Multifunctional enzyme</keyword>
<dbReference type="EC" id="2.3.1.35" evidence="8"/>
<dbReference type="NCBIfam" id="TIGR00120">
    <property type="entry name" value="ArgJ"/>
    <property type="match status" value="1"/>
</dbReference>
<dbReference type="Gene3D" id="3.10.20.340">
    <property type="entry name" value="ArgJ beta chain, C-terminal domain"/>
    <property type="match status" value="1"/>
</dbReference>
<feature type="site" description="Involved in the stabilization of negative charge on the oxyanion by the formation of the oxyanion hole" evidence="8">
    <location>
        <position position="111"/>
    </location>
</feature>
<feature type="chain" id="PRO_5023369954" description="Arginine biosynthesis bifunctional protein ArgJ beta chain" evidence="8">
    <location>
        <begin position="181"/>
        <end position="385"/>
    </location>
</feature>
<feature type="binding site" evidence="8">
    <location>
        <position position="259"/>
    </location>
    <ligand>
        <name>substrate</name>
    </ligand>
</feature>
<dbReference type="PANTHER" id="PTHR23100:SF0">
    <property type="entry name" value="ARGININE BIOSYNTHESIS BIFUNCTIONAL PROTEIN ARGJ, MITOCHONDRIAL"/>
    <property type="match status" value="1"/>
</dbReference>
<dbReference type="Pfam" id="PF01960">
    <property type="entry name" value="ArgJ"/>
    <property type="match status" value="1"/>
</dbReference>
<dbReference type="GO" id="GO:0006526">
    <property type="term" value="P:L-arginine biosynthetic process"/>
    <property type="evidence" value="ECO:0007669"/>
    <property type="project" value="UniProtKB-UniRule"/>
</dbReference>
<evidence type="ECO:0000256" key="4">
    <source>
        <dbReference type="ARBA" id="ARBA00022490"/>
    </source>
</evidence>